<name>A0A9D4V629_ADICA</name>
<organism evidence="1 2">
    <name type="scientific">Adiantum capillus-veneris</name>
    <name type="common">Maidenhair fern</name>
    <dbReference type="NCBI Taxonomy" id="13818"/>
    <lineage>
        <taxon>Eukaryota</taxon>
        <taxon>Viridiplantae</taxon>
        <taxon>Streptophyta</taxon>
        <taxon>Embryophyta</taxon>
        <taxon>Tracheophyta</taxon>
        <taxon>Polypodiopsida</taxon>
        <taxon>Polypodiidae</taxon>
        <taxon>Polypodiales</taxon>
        <taxon>Pteridineae</taxon>
        <taxon>Pteridaceae</taxon>
        <taxon>Vittarioideae</taxon>
        <taxon>Adiantum</taxon>
    </lineage>
</organism>
<dbReference type="AlphaFoldDB" id="A0A9D4V629"/>
<dbReference type="Proteomes" id="UP000886520">
    <property type="component" value="Chromosome 5"/>
</dbReference>
<proteinExistence type="predicted"/>
<dbReference type="EMBL" id="JABFUD020000005">
    <property type="protein sequence ID" value="KAI5080323.1"/>
    <property type="molecule type" value="Genomic_DNA"/>
</dbReference>
<evidence type="ECO:0000313" key="1">
    <source>
        <dbReference type="EMBL" id="KAI5080323.1"/>
    </source>
</evidence>
<protein>
    <submittedName>
        <fullName evidence="1">Uncharacterized protein</fullName>
    </submittedName>
</protein>
<gene>
    <name evidence="1" type="ORF">GOP47_0005802</name>
</gene>
<reference evidence="1 2" key="1">
    <citation type="submission" date="2021-01" db="EMBL/GenBank/DDBJ databases">
        <title>Adiantum capillus-veneris genome.</title>
        <authorList>
            <person name="Fang Y."/>
            <person name="Liao Q."/>
        </authorList>
    </citation>
    <scope>NUCLEOTIDE SEQUENCE [LARGE SCALE GENOMIC DNA]</scope>
    <source>
        <strain evidence="1">H3</strain>
        <tissue evidence="1">Leaf</tissue>
    </source>
</reference>
<keyword evidence="2" id="KW-1185">Reference proteome</keyword>
<sequence length="105" mass="11201">MVDGLAMCICKRKKNMSLLCLSGLFREYYALACSLPAGNIPCASLNKISYDNLSLSLSLSLHKSHTHPPQHEGCCNPNSPTLLAISGTSPKLTSEHNVVSVWGGG</sequence>
<evidence type="ECO:0000313" key="2">
    <source>
        <dbReference type="Proteomes" id="UP000886520"/>
    </source>
</evidence>
<comment type="caution">
    <text evidence="1">The sequence shown here is derived from an EMBL/GenBank/DDBJ whole genome shotgun (WGS) entry which is preliminary data.</text>
</comment>
<accession>A0A9D4V629</accession>